<proteinExistence type="predicted"/>
<evidence type="ECO:0008006" key="2">
    <source>
        <dbReference type="Google" id="ProtNLM"/>
    </source>
</evidence>
<dbReference type="Pfam" id="PF16930">
    <property type="entry name" value="Porin_5"/>
    <property type="match status" value="1"/>
</dbReference>
<sequence length="381" mass="41919">MLNIGIVRSITYCITLVSTLIVLIFIPEPVSAQSSWTERISFGGDFRQRHEGFFQADTRARQRLRFRFRLSANAEINDDVSFGVRLGSGDLGNPISTNQSFTDILTRKPISLDRAFFTWNPSGAKALTIGAGKFGLPVTRTQMTFDSDLNWEGLYQQIRTSSGPVSLRLVTAQVPLKESKKNPDAFLFAGYGEVGVKVGAHNLQFSIANYAFRDVDGVALTQISKDIGRNTNALSKNTAGATTGFSSDFNLVDLIANGTFDTGRSDYPIELTANFVKNTKAETSEDFGYWLTAAYGSASKPGTFQLSYTYAHIEREAVLSVFTFSDTPGTNIQMHQPVISYMIAPRVHLDFTGIFTKKLAVSASASNKLLKRTQLDARVSF</sequence>
<gene>
    <name evidence="1" type="ORF">METZ01_LOCUS7445</name>
</gene>
<protein>
    <recommendedName>
        <fullName evidence="2">Porin domain-containing protein</fullName>
    </recommendedName>
</protein>
<dbReference type="InterPro" id="IPR032638">
    <property type="entry name" value="Porin_5"/>
</dbReference>
<reference evidence="1" key="1">
    <citation type="submission" date="2018-05" db="EMBL/GenBank/DDBJ databases">
        <authorList>
            <person name="Lanie J.A."/>
            <person name="Ng W.-L."/>
            <person name="Kazmierczak K.M."/>
            <person name="Andrzejewski T.M."/>
            <person name="Davidsen T.M."/>
            <person name="Wayne K.J."/>
            <person name="Tettelin H."/>
            <person name="Glass J.I."/>
            <person name="Rusch D."/>
            <person name="Podicherti R."/>
            <person name="Tsui H.-C.T."/>
            <person name="Winkler M.E."/>
        </authorList>
    </citation>
    <scope>NUCLEOTIDE SEQUENCE</scope>
</reference>
<evidence type="ECO:0000313" key="1">
    <source>
        <dbReference type="EMBL" id="SUZ54591.1"/>
    </source>
</evidence>
<name>A0A381NJ87_9ZZZZ</name>
<organism evidence="1">
    <name type="scientific">marine metagenome</name>
    <dbReference type="NCBI Taxonomy" id="408172"/>
    <lineage>
        <taxon>unclassified sequences</taxon>
        <taxon>metagenomes</taxon>
        <taxon>ecological metagenomes</taxon>
    </lineage>
</organism>
<dbReference type="AlphaFoldDB" id="A0A381NJ87"/>
<accession>A0A381NJ87</accession>
<dbReference type="SUPFAM" id="SSF56935">
    <property type="entry name" value="Porins"/>
    <property type="match status" value="1"/>
</dbReference>
<dbReference type="EMBL" id="UINC01000397">
    <property type="protein sequence ID" value="SUZ54591.1"/>
    <property type="molecule type" value="Genomic_DNA"/>
</dbReference>